<name>A0ACD3YB62_9GAMM</name>
<dbReference type="EMBL" id="CP093255">
    <property type="protein sequence ID" value="UNH39936.1"/>
    <property type="molecule type" value="Genomic_DNA"/>
</dbReference>
<accession>A0ACD3YB62</accession>
<evidence type="ECO:0000313" key="1">
    <source>
        <dbReference type="EMBL" id="UNH39936.1"/>
    </source>
</evidence>
<protein>
    <submittedName>
        <fullName evidence="1">Uncharacterized protein</fullName>
    </submittedName>
</protein>
<sequence length="54" mass="6192">MANDNNPINKHGCNHEGVNYWYKKELNGYTECCEYGNECDGHKEIKAKEAENGK</sequence>
<organism evidence="1 2">
    <name type="scientific">Moellerella wisconsensis</name>
    <dbReference type="NCBI Taxonomy" id="158849"/>
    <lineage>
        <taxon>Bacteria</taxon>
        <taxon>Pseudomonadati</taxon>
        <taxon>Pseudomonadota</taxon>
        <taxon>Gammaproteobacteria</taxon>
        <taxon>Enterobacterales</taxon>
        <taxon>Morganellaceae</taxon>
        <taxon>Moellerella</taxon>
    </lineage>
</organism>
<evidence type="ECO:0000313" key="2">
    <source>
        <dbReference type="Proteomes" id="UP000829420"/>
    </source>
</evidence>
<reference evidence="1" key="1">
    <citation type="submission" date="2022-03" db="EMBL/GenBank/DDBJ databases">
        <title>ESBL-producing Moellerella wisconsensis and Escherichia marmotae isolated from wild game meat.</title>
        <authorList>
            <person name="Biggel M."/>
        </authorList>
    </citation>
    <scope>NUCLEOTIDE SEQUENCE</scope>
    <source>
        <strain evidence="1">W1</strain>
    </source>
</reference>
<dbReference type="Proteomes" id="UP000829420">
    <property type="component" value="Chromosome"/>
</dbReference>
<gene>
    <name evidence="1" type="ORF">MNY70_05700</name>
</gene>
<proteinExistence type="predicted"/>
<keyword evidence="2" id="KW-1185">Reference proteome</keyword>